<protein>
    <recommendedName>
        <fullName evidence="4">Isopropylmalate dehydrogenase-like domain-containing protein</fullName>
    </recommendedName>
</protein>
<accession>A0A2G9Q0N0</accession>
<sequence>MWRGGAPHGSPCVMDFVCFGVQSVSGVIECLKIITRVKSNRIAKFAFDYATKKGRSKVTAVHKANIMKLGDGLFLQCCKEVAELYPKIQYETIIIDNCCMQ</sequence>
<reference evidence="6" key="1">
    <citation type="journal article" date="2017" name="Nat. Commun.">
        <title>The North American bullfrog draft genome provides insight into hormonal regulation of long noncoding RNA.</title>
        <authorList>
            <person name="Hammond S.A."/>
            <person name="Warren R.L."/>
            <person name="Vandervalk B.P."/>
            <person name="Kucuk E."/>
            <person name="Khan H."/>
            <person name="Gibb E.A."/>
            <person name="Pandoh P."/>
            <person name="Kirk H."/>
            <person name="Zhao Y."/>
            <person name="Jones M."/>
            <person name="Mungall A.J."/>
            <person name="Coope R."/>
            <person name="Pleasance S."/>
            <person name="Moore R.A."/>
            <person name="Holt R.A."/>
            <person name="Round J.M."/>
            <person name="Ohora S."/>
            <person name="Walle B.V."/>
            <person name="Veldhoen N."/>
            <person name="Helbing C.C."/>
            <person name="Birol I."/>
        </authorList>
    </citation>
    <scope>NUCLEOTIDE SEQUENCE [LARGE SCALE GENOMIC DNA]</scope>
</reference>
<feature type="non-terminal residue" evidence="5">
    <location>
        <position position="101"/>
    </location>
</feature>
<dbReference type="InterPro" id="IPR024084">
    <property type="entry name" value="IsoPropMal-DH-like_dom"/>
</dbReference>
<evidence type="ECO:0000256" key="1">
    <source>
        <dbReference type="ARBA" id="ARBA00007769"/>
    </source>
</evidence>
<dbReference type="Proteomes" id="UP000228934">
    <property type="component" value="Unassembled WGS sequence"/>
</dbReference>
<comment type="subunit">
    <text evidence="2">Heterooligomer of subunits alpha (IDH3A), beta (IDH3B), and gamma (IDH3G) in the apparent ratio of 2:1:1. The heterodimer containing one IDH3A and one IDH3B subunit and the heterodimer containing one IDH3A and one IDH3G subunit assemble into a heterotetramer (which contains two subunits of IDH3A, one of IDH3B and one of IDH3G) and further into the heterooctamer.</text>
</comment>
<dbReference type="GO" id="GO:0006102">
    <property type="term" value="P:isocitrate metabolic process"/>
    <property type="evidence" value="ECO:0007669"/>
    <property type="project" value="TreeGrafter"/>
</dbReference>
<evidence type="ECO:0000313" key="5">
    <source>
        <dbReference type="EMBL" id="PIO09156.1"/>
    </source>
</evidence>
<evidence type="ECO:0000313" key="6">
    <source>
        <dbReference type="Proteomes" id="UP000228934"/>
    </source>
</evidence>
<dbReference type="EMBL" id="KZ370313">
    <property type="protein sequence ID" value="PIO09156.1"/>
    <property type="molecule type" value="Genomic_DNA"/>
</dbReference>
<comment type="similarity">
    <text evidence="1">Belongs to the isocitrate and isopropylmalate dehydrogenases family.</text>
</comment>
<organism evidence="5 6">
    <name type="scientific">Aquarana catesbeiana</name>
    <name type="common">American bullfrog</name>
    <name type="synonym">Rana catesbeiana</name>
    <dbReference type="NCBI Taxonomy" id="8400"/>
    <lineage>
        <taxon>Eukaryota</taxon>
        <taxon>Metazoa</taxon>
        <taxon>Chordata</taxon>
        <taxon>Craniata</taxon>
        <taxon>Vertebrata</taxon>
        <taxon>Euteleostomi</taxon>
        <taxon>Amphibia</taxon>
        <taxon>Batrachia</taxon>
        <taxon>Anura</taxon>
        <taxon>Neobatrachia</taxon>
        <taxon>Ranoidea</taxon>
        <taxon>Ranidae</taxon>
        <taxon>Aquarana</taxon>
    </lineage>
</organism>
<keyword evidence="3" id="KW-0816">Tricarboxylic acid cycle</keyword>
<evidence type="ECO:0000256" key="3">
    <source>
        <dbReference type="ARBA" id="ARBA00022532"/>
    </source>
</evidence>
<proteinExistence type="inferred from homology"/>
<dbReference type="Pfam" id="PF00180">
    <property type="entry name" value="Iso_dh"/>
    <property type="match status" value="1"/>
</dbReference>
<dbReference type="PANTHER" id="PTHR11835:SF42">
    <property type="entry name" value="ISOCITRATE DEHYDROGENASE [NAD] SUBUNIT BETA, MITOCHONDRIAL"/>
    <property type="match status" value="1"/>
</dbReference>
<gene>
    <name evidence="5" type="ORF">AB205_0094200</name>
</gene>
<keyword evidence="6" id="KW-1185">Reference proteome</keyword>
<evidence type="ECO:0000256" key="2">
    <source>
        <dbReference type="ARBA" id="ARBA00011525"/>
    </source>
</evidence>
<dbReference type="GO" id="GO:0005739">
    <property type="term" value="C:mitochondrion"/>
    <property type="evidence" value="ECO:0007669"/>
    <property type="project" value="TreeGrafter"/>
</dbReference>
<dbReference type="PANTHER" id="PTHR11835">
    <property type="entry name" value="DECARBOXYLATING DEHYDROGENASES-ISOCITRATE, ISOPROPYLMALATE, TARTRATE"/>
    <property type="match status" value="1"/>
</dbReference>
<evidence type="ECO:0000259" key="4">
    <source>
        <dbReference type="Pfam" id="PF00180"/>
    </source>
</evidence>
<dbReference type="Gene3D" id="3.40.718.10">
    <property type="entry name" value="Isopropylmalate Dehydrogenase"/>
    <property type="match status" value="1"/>
</dbReference>
<name>A0A2G9Q0N0_AQUCT</name>
<dbReference type="OrthoDB" id="10261637at2759"/>
<dbReference type="SUPFAM" id="SSF53659">
    <property type="entry name" value="Isocitrate/Isopropylmalate dehydrogenase-like"/>
    <property type="match status" value="1"/>
</dbReference>
<dbReference type="AlphaFoldDB" id="A0A2G9Q0N0"/>
<dbReference type="GO" id="GO:0006099">
    <property type="term" value="P:tricarboxylic acid cycle"/>
    <property type="evidence" value="ECO:0007669"/>
    <property type="project" value="UniProtKB-KW"/>
</dbReference>
<feature type="domain" description="Isopropylmalate dehydrogenase-like" evidence="4">
    <location>
        <begin position="31"/>
        <end position="101"/>
    </location>
</feature>